<accession>A0A0F7UBZ1</accession>
<reference evidence="2" key="1">
    <citation type="journal article" date="2015" name="PLoS ONE">
        <title>Comprehensive Evaluation of Toxoplasma gondii VEG and Neospora caninum LIV Genomes with Tachyzoite Stage Transcriptome and Proteome Defines Novel Transcript Features.</title>
        <authorList>
            <person name="Ramaprasad A."/>
            <person name="Mourier T."/>
            <person name="Naeem R."/>
            <person name="Malas T.B."/>
            <person name="Moussa E."/>
            <person name="Panigrahi A."/>
            <person name="Vermont S.J."/>
            <person name="Otto T.D."/>
            <person name="Wastling J."/>
            <person name="Pain A."/>
        </authorList>
    </citation>
    <scope>NUCLEOTIDE SEQUENCE</scope>
    <source>
        <strain evidence="2">Liverpool</strain>
    </source>
</reference>
<organism evidence="2">
    <name type="scientific">Neospora caninum (strain Liverpool)</name>
    <dbReference type="NCBI Taxonomy" id="572307"/>
    <lineage>
        <taxon>Eukaryota</taxon>
        <taxon>Sar</taxon>
        <taxon>Alveolata</taxon>
        <taxon>Apicomplexa</taxon>
        <taxon>Conoidasida</taxon>
        <taxon>Coccidia</taxon>
        <taxon>Eucoccidiorida</taxon>
        <taxon>Eimeriorina</taxon>
        <taxon>Sarcocystidae</taxon>
        <taxon>Neospora</taxon>
    </lineage>
</organism>
<protein>
    <submittedName>
        <fullName evidence="2">Uncharacterized protein</fullName>
    </submittedName>
</protein>
<feature type="compositionally biased region" description="Basic and acidic residues" evidence="1">
    <location>
        <begin position="138"/>
        <end position="153"/>
    </location>
</feature>
<feature type="compositionally biased region" description="Polar residues" evidence="1">
    <location>
        <begin position="216"/>
        <end position="230"/>
    </location>
</feature>
<dbReference type="EMBL" id="LN714481">
    <property type="protein sequence ID" value="CEL66541.1"/>
    <property type="molecule type" value="Genomic_DNA"/>
</dbReference>
<feature type="compositionally biased region" description="Basic and acidic residues" evidence="1">
    <location>
        <begin position="37"/>
        <end position="70"/>
    </location>
</feature>
<feature type="compositionally biased region" description="Basic and acidic residues" evidence="1">
    <location>
        <begin position="234"/>
        <end position="258"/>
    </location>
</feature>
<evidence type="ECO:0000256" key="1">
    <source>
        <dbReference type="SAM" id="MobiDB-lite"/>
    </source>
</evidence>
<name>A0A0F7UBZ1_NEOCL</name>
<proteinExistence type="predicted"/>
<feature type="region of interest" description="Disordered" evidence="1">
    <location>
        <begin position="1"/>
        <end position="198"/>
    </location>
</feature>
<evidence type="ECO:0000313" key="2">
    <source>
        <dbReference type="EMBL" id="CEL66541.1"/>
    </source>
</evidence>
<sequence length="287" mass="31955">MKMENRLPTTGTPAAGQRGKKREREDREVNKGPQSVVEKRRKDVVREPKNPRETPKQRETRKSQDEEARKTLAPILRAPLSLPDWEDEETEHSEESPFSPSCVDSGEGAGNAVSPPNDATLASDLQTRQPPPGQPLEQARDRGGHASAEKLRDASSLSDIHGEKKRSSRSTAAAPTSEGRSEAGAPHRRANKDVFWKDPANRRILRGLAAVLTTTPTDKASSLKSTQKGLSGTRGERTGHRHGVSFEEERDKSAKKVTDWMSGQIDCRRRTRPALSKERLLRQKKRR</sequence>
<feature type="region of interest" description="Disordered" evidence="1">
    <location>
        <begin position="216"/>
        <end position="287"/>
    </location>
</feature>
<gene>
    <name evidence="2" type="ORF">BN1204_023535</name>
</gene>
<dbReference type="AlphaFoldDB" id="A0A0F7UBZ1"/>